<organism evidence="2 3">
    <name type="scientific">Tuber magnatum</name>
    <name type="common">white Piedmont truffle</name>
    <dbReference type="NCBI Taxonomy" id="42249"/>
    <lineage>
        <taxon>Eukaryota</taxon>
        <taxon>Fungi</taxon>
        <taxon>Dikarya</taxon>
        <taxon>Ascomycota</taxon>
        <taxon>Pezizomycotina</taxon>
        <taxon>Pezizomycetes</taxon>
        <taxon>Pezizales</taxon>
        <taxon>Tuberaceae</taxon>
        <taxon>Tuber</taxon>
    </lineage>
</organism>
<dbReference type="Proteomes" id="UP000246991">
    <property type="component" value="Unassembled WGS sequence"/>
</dbReference>
<sequence length="161" mass="18447">MVEGGQKAIGLESRIDRERGVPPGDEKMRYSNPSESESISGFQSEGEALRRHNGAHTPYASIELRYSISSTHEHKTIRSPQFELETYDQVVQFSAQEVVEWLDRIQFYHLRSEDARSCIRTMILSYNISGKELITHGYNIGWCQRFWAPGPALDVFQSHQA</sequence>
<reference evidence="2 3" key="1">
    <citation type="submission" date="2018-03" db="EMBL/GenBank/DDBJ databases">
        <title>Genomes of Pezizomycetes fungi and the evolution of truffles.</title>
        <authorList>
            <person name="Murat C."/>
            <person name="Payen T."/>
            <person name="Noel B."/>
            <person name="Kuo A."/>
            <person name="Martin F.M."/>
        </authorList>
    </citation>
    <scope>NUCLEOTIDE SEQUENCE [LARGE SCALE GENOMIC DNA]</scope>
    <source>
        <strain evidence="2">091103-1</strain>
    </source>
</reference>
<evidence type="ECO:0000313" key="2">
    <source>
        <dbReference type="EMBL" id="PWW77346.1"/>
    </source>
</evidence>
<dbReference type="EMBL" id="PYWC01000023">
    <property type="protein sequence ID" value="PWW77346.1"/>
    <property type="molecule type" value="Genomic_DNA"/>
</dbReference>
<protein>
    <submittedName>
        <fullName evidence="2">Uncharacterized protein</fullName>
    </submittedName>
</protein>
<proteinExistence type="predicted"/>
<evidence type="ECO:0000256" key="1">
    <source>
        <dbReference type="SAM" id="MobiDB-lite"/>
    </source>
</evidence>
<feature type="compositionally biased region" description="Polar residues" evidence="1">
    <location>
        <begin position="31"/>
        <end position="43"/>
    </location>
</feature>
<dbReference type="AlphaFoldDB" id="A0A317SVB5"/>
<gene>
    <name evidence="2" type="ORF">C7212DRAFT_342279</name>
</gene>
<name>A0A317SVB5_9PEZI</name>
<feature type="compositionally biased region" description="Basic and acidic residues" evidence="1">
    <location>
        <begin position="13"/>
        <end position="29"/>
    </location>
</feature>
<comment type="caution">
    <text evidence="2">The sequence shown here is derived from an EMBL/GenBank/DDBJ whole genome shotgun (WGS) entry which is preliminary data.</text>
</comment>
<evidence type="ECO:0000313" key="3">
    <source>
        <dbReference type="Proteomes" id="UP000246991"/>
    </source>
</evidence>
<keyword evidence="3" id="KW-1185">Reference proteome</keyword>
<feature type="region of interest" description="Disordered" evidence="1">
    <location>
        <begin position="1"/>
        <end position="48"/>
    </location>
</feature>
<accession>A0A317SVB5</accession>